<organism evidence="1">
    <name type="scientific">Arundo donax</name>
    <name type="common">Giant reed</name>
    <name type="synonym">Donax arundinaceus</name>
    <dbReference type="NCBI Taxonomy" id="35708"/>
    <lineage>
        <taxon>Eukaryota</taxon>
        <taxon>Viridiplantae</taxon>
        <taxon>Streptophyta</taxon>
        <taxon>Embryophyta</taxon>
        <taxon>Tracheophyta</taxon>
        <taxon>Spermatophyta</taxon>
        <taxon>Magnoliopsida</taxon>
        <taxon>Liliopsida</taxon>
        <taxon>Poales</taxon>
        <taxon>Poaceae</taxon>
        <taxon>PACMAD clade</taxon>
        <taxon>Arundinoideae</taxon>
        <taxon>Arundineae</taxon>
        <taxon>Arundo</taxon>
    </lineage>
</organism>
<proteinExistence type="predicted"/>
<reference evidence="1" key="2">
    <citation type="journal article" date="2015" name="Data Brief">
        <title>Shoot transcriptome of the giant reed, Arundo donax.</title>
        <authorList>
            <person name="Barrero R.A."/>
            <person name="Guerrero F.D."/>
            <person name="Moolhuijzen P."/>
            <person name="Goolsby J.A."/>
            <person name="Tidwell J."/>
            <person name="Bellgard S.E."/>
            <person name="Bellgard M.I."/>
        </authorList>
    </citation>
    <scope>NUCLEOTIDE SEQUENCE</scope>
    <source>
        <tissue evidence="1">Shoot tissue taken approximately 20 cm above the soil surface</tissue>
    </source>
</reference>
<sequence length="13" mass="1402">MSTGDVDRLHSAI</sequence>
<protein>
    <submittedName>
        <fullName evidence="1">Uncharacterized protein</fullName>
    </submittedName>
</protein>
<name>A0A0A9BM09_ARUDO</name>
<dbReference type="EMBL" id="GBRH01233479">
    <property type="protein sequence ID" value="JAD64416.1"/>
    <property type="molecule type" value="Transcribed_RNA"/>
</dbReference>
<reference evidence="1" key="1">
    <citation type="submission" date="2014-09" db="EMBL/GenBank/DDBJ databases">
        <authorList>
            <person name="Magalhaes I.L.F."/>
            <person name="Oliveira U."/>
            <person name="Santos F.R."/>
            <person name="Vidigal T.H.D.A."/>
            <person name="Brescovit A.D."/>
            <person name="Santos A.J."/>
        </authorList>
    </citation>
    <scope>NUCLEOTIDE SEQUENCE</scope>
    <source>
        <tissue evidence="1">Shoot tissue taken approximately 20 cm above the soil surface</tissue>
    </source>
</reference>
<evidence type="ECO:0000313" key="1">
    <source>
        <dbReference type="EMBL" id="JAD64416.1"/>
    </source>
</evidence>
<accession>A0A0A9BM09</accession>